<feature type="transmembrane region" description="Helical" evidence="1">
    <location>
        <begin position="68"/>
        <end position="90"/>
    </location>
</feature>
<keyword evidence="1" id="KW-1133">Transmembrane helix</keyword>
<dbReference type="AlphaFoldDB" id="A0A397TE81"/>
<protein>
    <submittedName>
        <fullName evidence="2">Uncharacterized protein</fullName>
    </submittedName>
</protein>
<feature type="transmembrane region" description="Helical" evidence="1">
    <location>
        <begin position="6"/>
        <end position="25"/>
    </location>
</feature>
<feature type="transmembrane region" description="Helical" evidence="1">
    <location>
        <begin position="192"/>
        <end position="215"/>
    </location>
</feature>
<keyword evidence="1" id="KW-0472">Membrane</keyword>
<accession>A0A397TE81</accession>
<evidence type="ECO:0000313" key="2">
    <source>
        <dbReference type="EMBL" id="RIA96242.1"/>
    </source>
</evidence>
<gene>
    <name evidence="2" type="ORF">C1645_815691</name>
</gene>
<dbReference type="Proteomes" id="UP000265703">
    <property type="component" value="Unassembled WGS sequence"/>
</dbReference>
<sequence>MGTVLELGFLSFSVAFTVISFLFLLYQCIINFTKLRLACLLSTFTIILISISNFYWDQDPSKLFISRKVYWILFAFIRATYTTIIVVCMLDMGRKFYEKYRWNTILFKATIVHLIIFDGINVADAILIFVYHSDTSNLSLFIGQASLIVGVITIVSSFLYAFLPVIALHVSFNNRKPASTIKRYNNISAQSAAVGTWYMSITGILSICYLILYLITFAFTDKLSYNAIGNSFDSIIRTGISLAIALPPPTKLINAMKIKIIGRVAYDVPNDPGDSCKVLRVDDQDFEGTV</sequence>
<evidence type="ECO:0000313" key="3">
    <source>
        <dbReference type="Proteomes" id="UP000265703"/>
    </source>
</evidence>
<dbReference type="EMBL" id="QKYT01000048">
    <property type="protein sequence ID" value="RIA96242.1"/>
    <property type="molecule type" value="Genomic_DNA"/>
</dbReference>
<feature type="transmembrane region" description="Helical" evidence="1">
    <location>
        <begin position="138"/>
        <end position="171"/>
    </location>
</feature>
<keyword evidence="1" id="KW-0812">Transmembrane</keyword>
<keyword evidence="3" id="KW-1185">Reference proteome</keyword>
<organism evidence="2 3">
    <name type="scientific">Glomus cerebriforme</name>
    <dbReference type="NCBI Taxonomy" id="658196"/>
    <lineage>
        <taxon>Eukaryota</taxon>
        <taxon>Fungi</taxon>
        <taxon>Fungi incertae sedis</taxon>
        <taxon>Mucoromycota</taxon>
        <taxon>Glomeromycotina</taxon>
        <taxon>Glomeromycetes</taxon>
        <taxon>Glomerales</taxon>
        <taxon>Glomeraceae</taxon>
        <taxon>Glomus</taxon>
    </lineage>
</organism>
<feature type="transmembrane region" description="Helical" evidence="1">
    <location>
        <begin position="37"/>
        <end position="56"/>
    </location>
</feature>
<comment type="caution">
    <text evidence="2">The sequence shown here is derived from an EMBL/GenBank/DDBJ whole genome shotgun (WGS) entry which is preliminary data.</text>
</comment>
<evidence type="ECO:0000256" key="1">
    <source>
        <dbReference type="SAM" id="Phobius"/>
    </source>
</evidence>
<feature type="transmembrane region" description="Helical" evidence="1">
    <location>
        <begin position="111"/>
        <end position="132"/>
    </location>
</feature>
<reference evidence="2 3" key="1">
    <citation type="submission" date="2018-06" db="EMBL/GenBank/DDBJ databases">
        <title>Comparative genomics reveals the genomic features of Rhizophagus irregularis, R. cerebriforme, R. diaphanum and Gigaspora rosea, and their symbiotic lifestyle signature.</title>
        <authorList>
            <person name="Morin E."/>
            <person name="San Clemente H."/>
            <person name="Chen E.C.H."/>
            <person name="De La Providencia I."/>
            <person name="Hainaut M."/>
            <person name="Kuo A."/>
            <person name="Kohler A."/>
            <person name="Murat C."/>
            <person name="Tang N."/>
            <person name="Roy S."/>
            <person name="Loubradou J."/>
            <person name="Henrissat B."/>
            <person name="Grigoriev I.V."/>
            <person name="Corradi N."/>
            <person name="Roux C."/>
            <person name="Martin F.M."/>
        </authorList>
    </citation>
    <scope>NUCLEOTIDE SEQUENCE [LARGE SCALE GENOMIC DNA]</scope>
    <source>
        <strain evidence="2 3">DAOM 227022</strain>
    </source>
</reference>
<name>A0A397TE81_9GLOM</name>
<dbReference type="OrthoDB" id="2328650at2759"/>
<proteinExistence type="predicted"/>